<dbReference type="RefSeq" id="WP_164028984.1">
    <property type="nucleotide sequence ID" value="NZ_JAABOQ010000001.1"/>
</dbReference>
<organism evidence="1 2">
    <name type="scientific">Spongiivirga citrea</name>
    <dbReference type="NCBI Taxonomy" id="1481457"/>
    <lineage>
        <taxon>Bacteria</taxon>
        <taxon>Pseudomonadati</taxon>
        <taxon>Bacteroidota</taxon>
        <taxon>Flavobacteriia</taxon>
        <taxon>Flavobacteriales</taxon>
        <taxon>Flavobacteriaceae</taxon>
        <taxon>Spongiivirga</taxon>
    </lineage>
</organism>
<reference evidence="1 2" key="1">
    <citation type="submission" date="2020-01" db="EMBL/GenBank/DDBJ databases">
        <title>Spongiivirga citrea KCTC 32990T.</title>
        <authorList>
            <person name="Wang G."/>
        </authorList>
    </citation>
    <scope>NUCLEOTIDE SEQUENCE [LARGE SCALE GENOMIC DNA]</scope>
    <source>
        <strain evidence="1 2">KCTC 32990</strain>
    </source>
</reference>
<accession>A0A6M0CP51</accession>
<name>A0A6M0CP51_9FLAO</name>
<keyword evidence="2" id="KW-1185">Reference proteome</keyword>
<evidence type="ECO:0000313" key="2">
    <source>
        <dbReference type="Proteomes" id="UP000474296"/>
    </source>
</evidence>
<dbReference type="AlphaFoldDB" id="A0A6M0CP51"/>
<proteinExistence type="predicted"/>
<dbReference type="InterPro" id="IPR018550">
    <property type="entry name" value="Lipid-A_deacylase-rel"/>
</dbReference>
<gene>
    <name evidence="1" type="ORF">GWK10_00715</name>
</gene>
<dbReference type="Gene3D" id="2.40.160.20">
    <property type="match status" value="1"/>
</dbReference>
<dbReference type="Pfam" id="PF09411">
    <property type="entry name" value="PagL"/>
    <property type="match status" value="1"/>
</dbReference>
<evidence type="ECO:0000313" key="1">
    <source>
        <dbReference type="EMBL" id="NER15710.1"/>
    </source>
</evidence>
<dbReference type="EMBL" id="JAABOQ010000001">
    <property type="protein sequence ID" value="NER15710.1"/>
    <property type="molecule type" value="Genomic_DNA"/>
</dbReference>
<dbReference type="Proteomes" id="UP000474296">
    <property type="component" value="Unassembled WGS sequence"/>
</dbReference>
<sequence>MSKTLVVLFLFSFQLVLGQQDNSTKNKFTVELFSGFTSEANEGFPDRNLQIGGSLSIGTYQGLNRAEWSYWLGGASSGLSLSYQNLGNNELIGSAFALMPYFEIPIFNKGRENKKLWLNAGFGFSYINKKFDTDTNFFNKAISTNINWAYRTSLSYQLYRTNNMHLKTAIGYFHHSNGHTRLPNQGLNSFLVSVTSDFYGNSKQQDIQQDTPTPLSSKYQFISVRTGLGINTFSTLVANDQKPVYAFAASYGFVKNNTFKFEFGAYYRFYKQYHDFIKSDDELVAERFAFFKEKPGLNASNYGLFAGAGLLLGHIGADLQLGLNIHKPFYQVDWLINEGEGIYQSSFHRLGELDWYYEIKRTVMSRMGLTAYLINTKKNPKHNVYLSAHLNANLGQADFSELSLGYVKRLD</sequence>
<protein>
    <submittedName>
        <fullName evidence="1">Deacylase</fullName>
    </submittedName>
</protein>
<comment type="caution">
    <text evidence="1">The sequence shown here is derived from an EMBL/GenBank/DDBJ whole genome shotgun (WGS) entry which is preliminary data.</text>
</comment>